<sequence length="151" mass="16113">MNNAIEIRELTKAYGARRGLTGLNLDVRTGEVFGYLGPNGAGKSTTIRLLLDLIRPTTGTATVLGLDPRTDGVAMRRRIGYLAGDFVVDGRQKSVNAYASWPTCAAASRNRASMSFPTASDSTPPPRSKASPKATARRSAWSRPSCTPPNC</sequence>
<dbReference type="GO" id="GO:0016887">
    <property type="term" value="F:ATP hydrolysis activity"/>
    <property type="evidence" value="ECO:0007669"/>
    <property type="project" value="InterPro"/>
</dbReference>
<proteinExistence type="inferred from homology"/>
<dbReference type="GO" id="GO:0005524">
    <property type="term" value="F:ATP binding"/>
    <property type="evidence" value="ECO:0007669"/>
    <property type="project" value="InterPro"/>
</dbReference>
<dbReference type="PANTHER" id="PTHR43335:SF4">
    <property type="entry name" value="ABC TRANSPORTER, ATP-BINDING PROTEIN"/>
    <property type="match status" value="1"/>
</dbReference>
<evidence type="ECO:0000256" key="3">
    <source>
        <dbReference type="SAM" id="MobiDB-lite"/>
    </source>
</evidence>
<feature type="compositionally biased region" description="Polar residues" evidence="3">
    <location>
        <begin position="112"/>
        <end position="122"/>
    </location>
</feature>
<evidence type="ECO:0000256" key="2">
    <source>
        <dbReference type="ARBA" id="ARBA00022448"/>
    </source>
</evidence>
<evidence type="ECO:0000256" key="1">
    <source>
        <dbReference type="ARBA" id="ARBA00005417"/>
    </source>
</evidence>
<dbReference type="eggNOG" id="COG1131">
    <property type="taxonomic scope" value="Bacteria"/>
</dbReference>
<dbReference type="InterPro" id="IPR027417">
    <property type="entry name" value="P-loop_NTPase"/>
</dbReference>
<gene>
    <name evidence="5" type="ORF">NCAST_05_02100</name>
</gene>
<dbReference type="PANTHER" id="PTHR43335">
    <property type="entry name" value="ABC TRANSPORTER, ATP-BINDING PROTEIN"/>
    <property type="match status" value="1"/>
</dbReference>
<keyword evidence="2" id="KW-0813">Transport</keyword>
<dbReference type="Proteomes" id="UP000017048">
    <property type="component" value="Unassembled WGS sequence"/>
</dbReference>
<comment type="caution">
    <text evidence="5">The sequence shown here is derived from an EMBL/GenBank/DDBJ whole genome shotgun (WGS) entry which is preliminary data.</text>
</comment>
<accession>U5E9E0</accession>
<evidence type="ECO:0000313" key="6">
    <source>
        <dbReference type="Proteomes" id="UP000017048"/>
    </source>
</evidence>
<evidence type="ECO:0000259" key="4">
    <source>
        <dbReference type="Pfam" id="PF00005"/>
    </source>
</evidence>
<comment type="similarity">
    <text evidence="1">Belongs to the ABC transporter superfamily.</text>
</comment>
<dbReference type="Gene3D" id="3.40.50.300">
    <property type="entry name" value="P-loop containing nucleotide triphosphate hydrolases"/>
    <property type="match status" value="1"/>
</dbReference>
<feature type="region of interest" description="Disordered" evidence="3">
    <location>
        <begin position="112"/>
        <end position="151"/>
    </location>
</feature>
<dbReference type="AlphaFoldDB" id="U5E9E0"/>
<feature type="domain" description="ABC transporter" evidence="4">
    <location>
        <begin position="20"/>
        <end position="93"/>
    </location>
</feature>
<dbReference type="STRING" id="1824.SAMN05444423_10784"/>
<evidence type="ECO:0000313" key="5">
    <source>
        <dbReference type="EMBL" id="GAD81774.1"/>
    </source>
</evidence>
<organism evidence="5 6">
    <name type="scientific">Nocardia asteroides NBRC 15531</name>
    <dbReference type="NCBI Taxonomy" id="1110697"/>
    <lineage>
        <taxon>Bacteria</taxon>
        <taxon>Bacillati</taxon>
        <taxon>Actinomycetota</taxon>
        <taxon>Actinomycetes</taxon>
        <taxon>Mycobacteriales</taxon>
        <taxon>Nocardiaceae</taxon>
        <taxon>Nocardia</taxon>
    </lineage>
</organism>
<dbReference type="InterPro" id="IPR003439">
    <property type="entry name" value="ABC_transporter-like_ATP-bd"/>
</dbReference>
<reference evidence="5 6" key="1">
    <citation type="journal article" date="2014" name="BMC Genomics">
        <title>Genome based analysis of type-I polyketide synthase and nonribosomal peptide synthetase gene clusters in seven strains of five representative Nocardia species.</title>
        <authorList>
            <person name="Komaki H."/>
            <person name="Ichikawa N."/>
            <person name="Hosoyama A."/>
            <person name="Takahashi-Nakaguchi A."/>
            <person name="Matsuzawa T."/>
            <person name="Suzuki K."/>
            <person name="Fujita N."/>
            <person name="Gonoi T."/>
        </authorList>
    </citation>
    <scope>NUCLEOTIDE SEQUENCE [LARGE SCALE GENOMIC DNA]</scope>
    <source>
        <strain evidence="5 6">NBRC 15531</strain>
    </source>
</reference>
<dbReference type="Pfam" id="PF00005">
    <property type="entry name" value="ABC_tran"/>
    <property type="match status" value="1"/>
</dbReference>
<dbReference type="EMBL" id="BAFO02000005">
    <property type="protein sequence ID" value="GAD81774.1"/>
    <property type="molecule type" value="Genomic_DNA"/>
</dbReference>
<dbReference type="GeneID" id="91519980"/>
<keyword evidence="6" id="KW-1185">Reference proteome</keyword>
<dbReference type="SUPFAM" id="SSF52540">
    <property type="entry name" value="P-loop containing nucleoside triphosphate hydrolases"/>
    <property type="match status" value="1"/>
</dbReference>
<dbReference type="RefSeq" id="WP_022565529.1">
    <property type="nucleotide sequence ID" value="NZ_BAFO02000005.1"/>
</dbReference>
<protein>
    <submittedName>
        <fullName evidence="5">ABC transporter ATP binding protein</fullName>
    </submittedName>
</protein>
<name>U5E9E0_NOCAS</name>